<comment type="caution">
    <text evidence="2">The sequence shown here is derived from an EMBL/GenBank/DDBJ whole genome shotgun (WGS) entry which is preliminary data.</text>
</comment>
<name>A0ABV5J9C7_9BACT</name>
<sequence>MRLLPALPKAPTWKAGEIKGMRARGGFVVDFNRQKASLREANITFPIRRELSLSLPANTKLIYESGEILAKNAQMGDESVKIMTSKNKTYRLTRIK</sequence>
<feature type="domain" description="Alpha fucosidase A-like C-terminal" evidence="1">
    <location>
        <begin position="2"/>
        <end position="92"/>
    </location>
</feature>
<proteinExistence type="predicted"/>
<gene>
    <name evidence="2" type="ORF">ACFFUR_16590</name>
</gene>
<evidence type="ECO:0000313" key="2">
    <source>
        <dbReference type="EMBL" id="MFB9213436.1"/>
    </source>
</evidence>
<keyword evidence="3" id="KW-1185">Reference proteome</keyword>
<accession>A0ABV5J9C7</accession>
<organism evidence="2 3">
    <name type="scientific">Echinicola jeungdonensis</name>
    <dbReference type="NCBI Taxonomy" id="709343"/>
    <lineage>
        <taxon>Bacteria</taxon>
        <taxon>Pseudomonadati</taxon>
        <taxon>Bacteroidota</taxon>
        <taxon>Cytophagia</taxon>
        <taxon>Cytophagales</taxon>
        <taxon>Cyclobacteriaceae</taxon>
        <taxon>Echinicola</taxon>
    </lineage>
</organism>
<dbReference type="Pfam" id="PF21307">
    <property type="entry name" value="Glyco_hydro_95_C"/>
    <property type="match status" value="1"/>
</dbReference>
<dbReference type="RefSeq" id="WP_379945477.1">
    <property type="nucleotide sequence ID" value="NZ_JAUFQT010000002.1"/>
</dbReference>
<reference evidence="2 3" key="1">
    <citation type="submission" date="2024-09" db="EMBL/GenBank/DDBJ databases">
        <authorList>
            <person name="Sun Q."/>
            <person name="Mori K."/>
        </authorList>
    </citation>
    <scope>NUCLEOTIDE SEQUENCE [LARGE SCALE GENOMIC DNA]</scope>
    <source>
        <strain evidence="2 3">CECT 7682</strain>
    </source>
</reference>
<dbReference type="Proteomes" id="UP001589654">
    <property type="component" value="Unassembled WGS sequence"/>
</dbReference>
<evidence type="ECO:0000259" key="1">
    <source>
        <dbReference type="Pfam" id="PF21307"/>
    </source>
</evidence>
<protein>
    <submittedName>
        <fullName evidence="2">Glycoside hydrolase family 95-like protein</fullName>
    </submittedName>
</protein>
<dbReference type="InterPro" id="IPR013780">
    <property type="entry name" value="Glyco_hydro_b"/>
</dbReference>
<dbReference type="Gene3D" id="2.60.40.1180">
    <property type="entry name" value="Golgi alpha-mannosidase II"/>
    <property type="match status" value="1"/>
</dbReference>
<dbReference type="EMBL" id="JBHMEW010000068">
    <property type="protein sequence ID" value="MFB9213436.1"/>
    <property type="molecule type" value="Genomic_DNA"/>
</dbReference>
<dbReference type="InterPro" id="IPR049053">
    <property type="entry name" value="AFCA-like_C"/>
</dbReference>
<evidence type="ECO:0000313" key="3">
    <source>
        <dbReference type="Proteomes" id="UP001589654"/>
    </source>
</evidence>